<evidence type="ECO:0000313" key="4">
    <source>
        <dbReference type="Proteomes" id="UP000069940"/>
    </source>
</evidence>
<dbReference type="RefSeq" id="XP_062713933.1">
    <property type="nucleotide sequence ID" value="XM_062857949.1"/>
</dbReference>
<keyword evidence="4" id="KW-1185">Reference proteome</keyword>
<dbReference type="EnsemblMetazoa" id="AALFPA23_007368.R9767">
    <property type="protein sequence ID" value="AALFPA23_007368.P9767"/>
    <property type="gene ID" value="AALFPA23_007368"/>
</dbReference>
<feature type="region of interest" description="Disordered" evidence="1">
    <location>
        <begin position="1"/>
        <end position="22"/>
    </location>
</feature>
<dbReference type="Pfam" id="PF23309">
    <property type="entry name" value="DUF7083"/>
    <property type="match status" value="1"/>
</dbReference>
<feature type="domain" description="DUF7083" evidence="2">
    <location>
        <begin position="58"/>
        <end position="112"/>
    </location>
</feature>
<evidence type="ECO:0000313" key="3">
    <source>
        <dbReference type="EnsemblMetazoa" id="AALFPA23_007368.P9767"/>
    </source>
</evidence>
<dbReference type="InterPro" id="IPR055510">
    <property type="entry name" value="DUF7083"/>
</dbReference>
<dbReference type="Proteomes" id="UP000069940">
    <property type="component" value="Unassembled WGS sequence"/>
</dbReference>
<dbReference type="GeneID" id="134290755"/>
<name>A0ABM1YAL0_AEDAL</name>
<protein>
    <recommendedName>
        <fullName evidence="2">DUF7083 domain-containing protein</fullName>
    </recommendedName>
</protein>
<evidence type="ECO:0000256" key="1">
    <source>
        <dbReference type="SAM" id="MobiDB-lite"/>
    </source>
</evidence>
<evidence type="ECO:0000259" key="2">
    <source>
        <dbReference type="Pfam" id="PF23309"/>
    </source>
</evidence>
<organism evidence="3 4">
    <name type="scientific">Aedes albopictus</name>
    <name type="common">Asian tiger mosquito</name>
    <name type="synonym">Stegomyia albopicta</name>
    <dbReference type="NCBI Taxonomy" id="7160"/>
    <lineage>
        <taxon>Eukaryota</taxon>
        <taxon>Metazoa</taxon>
        <taxon>Ecdysozoa</taxon>
        <taxon>Arthropoda</taxon>
        <taxon>Hexapoda</taxon>
        <taxon>Insecta</taxon>
        <taxon>Pterygota</taxon>
        <taxon>Neoptera</taxon>
        <taxon>Endopterygota</taxon>
        <taxon>Diptera</taxon>
        <taxon>Nematocera</taxon>
        <taxon>Culicoidea</taxon>
        <taxon>Culicidae</taxon>
        <taxon>Culicinae</taxon>
        <taxon>Aedini</taxon>
        <taxon>Aedes</taxon>
        <taxon>Stegomyia</taxon>
    </lineage>
</organism>
<reference evidence="4" key="1">
    <citation type="journal article" date="2015" name="Proc. Natl. Acad. Sci. U.S.A.">
        <title>Genome sequence of the Asian Tiger mosquito, Aedes albopictus, reveals insights into its biology, genetics, and evolution.</title>
        <authorList>
            <person name="Chen X.G."/>
            <person name="Jiang X."/>
            <person name="Gu J."/>
            <person name="Xu M."/>
            <person name="Wu Y."/>
            <person name="Deng Y."/>
            <person name="Zhang C."/>
            <person name="Bonizzoni M."/>
            <person name="Dermauw W."/>
            <person name="Vontas J."/>
            <person name="Armbruster P."/>
            <person name="Huang X."/>
            <person name="Yang Y."/>
            <person name="Zhang H."/>
            <person name="He W."/>
            <person name="Peng H."/>
            <person name="Liu Y."/>
            <person name="Wu K."/>
            <person name="Chen J."/>
            <person name="Lirakis M."/>
            <person name="Topalis P."/>
            <person name="Van Leeuwen T."/>
            <person name="Hall A.B."/>
            <person name="Jiang X."/>
            <person name="Thorpe C."/>
            <person name="Mueller R.L."/>
            <person name="Sun C."/>
            <person name="Waterhouse R.M."/>
            <person name="Yan G."/>
            <person name="Tu Z.J."/>
            <person name="Fang X."/>
            <person name="James A.A."/>
        </authorList>
    </citation>
    <scope>NUCLEOTIDE SEQUENCE [LARGE SCALE GENOMIC DNA]</scope>
    <source>
        <strain evidence="4">Foshan</strain>
    </source>
</reference>
<sequence length="306" mass="34271">MSRNNGNPDGDQAGFSGGGEEDVSAVSMSEVMRQMAIQNNRLMALLEQGRDTEGHNRQDGRNLDDPAKVRLLLRSLSVSVHEKFLNYLLPSHPRDYTFDQVVEKLKTIFGQQKSIFSKRYDCLQLSKNEADDFVTYAGIANRHCEEFELQKLSVNQFKSLVFICGLKSAKDTDVRTRLLSKLESDSADTNIEGLVTECQRLSNLKHDTALVEKKHSSSAVQAVRQFKQGQKLSKATMQDGNGKLPPFPCWQCGAMHFVKDCQFSKHMCKQCGRMGHKEGYCNCSSKASASTSTVDKKISKTRQSNL</sequence>
<accession>A0ABM1YAL0</accession>
<reference evidence="3" key="2">
    <citation type="submission" date="2025-05" db="UniProtKB">
        <authorList>
            <consortium name="EnsemblMetazoa"/>
        </authorList>
    </citation>
    <scope>IDENTIFICATION</scope>
    <source>
        <strain evidence="3">Foshan</strain>
    </source>
</reference>
<proteinExistence type="predicted"/>